<dbReference type="PROSITE" id="PS50850">
    <property type="entry name" value="MFS"/>
    <property type="match status" value="1"/>
</dbReference>
<comment type="subcellular location">
    <subcellularLocation>
        <location evidence="1">Cell membrane</location>
        <topology evidence="1">Multi-pass membrane protein</topology>
    </subcellularLocation>
</comment>
<name>A0A6J5Z9E4_9ZZZZ</name>
<keyword evidence="5 6" id="KW-0472">Membrane</keyword>
<feature type="transmembrane region" description="Helical" evidence="6">
    <location>
        <begin position="255"/>
        <end position="274"/>
    </location>
</feature>
<evidence type="ECO:0000256" key="2">
    <source>
        <dbReference type="ARBA" id="ARBA00022475"/>
    </source>
</evidence>
<proteinExistence type="predicted"/>
<keyword evidence="2" id="KW-1003">Cell membrane</keyword>
<sequence>MSLGSPFNRLWSASIFSNLADGLAMTAFPLLAISLTKDPVLISIIGALVMLPWLLFAVPIGAIVDSVNRKYVMAAADAARSLIAATLTLTIVFDVITIYWLFAIVFAVGICEVFADTSAQTVLPAVVEKEKLEVANSRMEITHTIIQSFVGAPIGGLIYAVAAIAPFIANSVGFFVAAIICLTIPIKFVKTERKSGKTGFPALKEDMKEGISFLWSHKDLRRLVLMTSAIGIGFSFASSTQILFLVDLLNLDPKYFGLLMSAFGAFSLLGAFLAPKSAKKFGRGNVLRTAMITSTGLTFATAFSPNLWVFIALALVGAFSIVHWNIVLMATYQRLIPQEIYGRVHGARRTLVWGSMPIASLLGGFVAKIDLRLPFVIGGAFAFVLALTHARFIKSVGDSGAAGLEDVVSSSEE</sequence>
<evidence type="ECO:0000256" key="4">
    <source>
        <dbReference type="ARBA" id="ARBA00022989"/>
    </source>
</evidence>
<evidence type="ECO:0000259" key="7">
    <source>
        <dbReference type="PROSITE" id="PS50850"/>
    </source>
</evidence>
<feature type="transmembrane region" description="Helical" evidence="6">
    <location>
        <begin position="375"/>
        <end position="393"/>
    </location>
</feature>
<evidence type="ECO:0000256" key="6">
    <source>
        <dbReference type="SAM" id="Phobius"/>
    </source>
</evidence>
<feature type="transmembrane region" description="Helical" evidence="6">
    <location>
        <begin position="12"/>
        <end position="35"/>
    </location>
</feature>
<dbReference type="GO" id="GO:0005886">
    <property type="term" value="C:plasma membrane"/>
    <property type="evidence" value="ECO:0007669"/>
    <property type="project" value="UniProtKB-SubCell"/>
</dbReference>
<dbReference type="EMBL" id="CAESAK010000095">
    <property type="protein sequence ID" value="CAB4339281.1"/>
    <property type="molecule type" value="Genomic_DNA"/>
</dbReference>
<dbReference type="CDD" id="cd06173">
    <property type="entry name" value="MFS_MefA_like"/>
    <property type="match status" value="1"/>
</dbReference>
<dbReference type="PANTHER" id="PTHR23513">
    <property type="entry name" value="INTEGRAL MEMBRANE EFFLUX PROTEIN-RELATED"/>
    <property type="match status" value="1"/>
</dbReference>
<protein>
    <submittedName>
        <fullName evidence="8">Unannotated protein</fullName>
    </submittedName>
</protein>
<dbReference type="Gene3D" id="1.20.1250.20">
    <property type="entry name" value="MFS general substrate transporter like domains"/>
    <property type="match status" value="1"/>
</dbReference>
<keyword evidence="3 6" id="KW-0812">Transmembrane</keyword>
<feature type="transmembrane region" description="Helical" evidence="6">
    <location>
        <begin position="351"/>
        <end position="369"/>
    </location>
</feature>
<organism evidence="8">
    <name type="scientific">freshwater metagenome</name>
    <dbReference type="NCBI Taxonomy" id="449393"/>
    <lineage>
        <taxon>unclassified sequences</taxon>
        <taxon>metagenomes</taxon>
        <taxon>ecological metagenomes</taxon>
    </lineage>
</organism>
<dbReference type="InterPro" id="IPR011701">
    <property type="entry name" value="MFS"/>
</dbReference>
<accession>A0A6J5Z9E4</accession>
<feature type="transmembrane region" description="Helical" evidence="6">
    <location>
        <begin position="223"/>
        <end position="243"/>
    </location>
</feature>
<feature type="transmembrane region" description="Helical" evidence="6">
    <location>
        <begin position="309"/>
        <end position="330"/>
    </location>
</feature>
<evidence type="ECO:0000256" key="5">
    <source>
        <dbReference type="ARBA" id="ARBA00023136"/>
    </source>
</evidence>
<evidence type="ECO:0000256" key="1">
    <source>
        <dbReference type="ARBA" id="ARBA00004651"/>
    </source>
</evidence>
<dbReference type="GO" id="GO:0022857">
    <property type="term" value="F:transmembrane transporter activity"/>
    <property type="evidence" value="ECO:0007669"/>
    <property type="project" value="InterPro"/>
</dbReference>
<gene>
    <name evidence="8" type="ORF">UFOPK3775_00783</name>
</gene>
<evidence type="ECO:0000256" key="3">
    <source>
        <dbReference type="ARBA" id="ARBA00022692"/>
    </source>
</evidence>
<dbReference type="Pfam" id="PF07690">
    <property type="entry name" value="MFS_1"/>
    <property type="match status" value="1"/>
</dbReference>
<dbReference type="SUPFAM" id="SSF103473">
    <property type="entry name" value="MFS general substrate transporter"/>
    <property type="match status" value="1"/>
</dbReference>
<dbReference type="InterPro" id="IPR036259">
    <property type="entry name" value="MFS_trans_sf"/>
</dbReference>
<dbReference type="AlphaFoldDB" id="A0A6J5Z9E4"/>
<reference evidence="8" key="1">
    <citation type="submission" date="2020-05" db="EMBL/GenBank/DDBJ databases">
        <authorList>
            <person name="Chiriac C."/>
            <person name="Salcher M."/>
            <person name="Ghai R."/>
            <person name="Kavagutti S V."/>
        </authorList>
    </citation>
    <scope>NUCLEOTIDE SEQUENCE</scope>
</reference>
<evidence type="ECO:0000313" key="8">
    <source>
        <dbReference type="EMBL" id="CAB4339281.1"/>
    </source>
</evidence>
<feature type="transmembrane region" description="Helical" evidence="6">
    <location>
        <begin position="171"/>
        <end position="189"/>
    </location>
</feature>
<feature type="transmembrane region" description="Helical" evidence="6">
    <location>
        <begin position="41"/>
        <end position="64"/>
    </location>
</feature>
<dbReference type="PANTHER" id="PTHR23513:SF6">
    <property type="entry name" value="MAJOR FACILITATOR SUPERFAMILY ASSOCIATED DOMAIN-CONTAINING PROTEIN"/>
    <property type="match status" value="1"/>
</dbReference>
<feature type="transmembrane region" description="Helical" evidence="6">
    <location>
        <begin position="144"/>
        <end position="165"/>
    </location>
</feature>
<keyword evidence="4 6" id="KW-1133">Transmembrane helix</keyword>
<dbReference type="InterPro" id="IPR020846">
    <property type="entry name" value="MFS_dom"/>
</dbReference>
<feature type="transmembrane region" description="Helical" evidence="6">
    <location>
        <begin position="286"/>
        <end position="303"/>
    </location>
</feature>
<feature type="domain" description="Major facilitator superfamily (MFS) profile" evidence="7">
    <location>
        <begin position="219"/>
        <end position="413"/>
    </location>
</feature>